<gene>
    <name evidence="2" type="ORF">DMENIID0002_08290</name>
</gene>
<dbReference type="AlphaFoldDB" id="A0AAT9G8L5"/>
<dbReference type="Pfam" id="PF11019">
    <property type="entry name" value="DUF2608"/>
    <property type="match status" value="1"/>
</dbReference>
<keyword evidence="1" id="KW-0732">Signal</keyword>
<evidence type="ECO:0000256" key="1">
    <source>
        <dbReference type="ARBA" id="ARBA00022729"/>
    </source>
</evidence>
<accession>A0AAT9G8L5</accession>
<dbReference type="EMBL" id="AP029170">
    <property type="protein sequence ID" value="BFD46183.1"/>
    <property type="molecule type" value="Genomic_DNA"/>
</dbReference>
<protein>
    <submittedName>
        <fullName evidence="2">DUF2608 domain-containing protein</fullName>
    </submittedName>
</protein>
<reference evidence="2" key="1">
    <citation type="submission" date="2024-01" db="EMBL/GenBank/DDBJ databases">
        <title>Sequencing the genomes of a sandfly, Sergentomyia squamirostris, and its two endosymbionts.</title>
        <authorList>
            <person name="Itokawa K."/>
            <person name="Sanjoba C."/>
        </authorList>
    </citation>
    <scope>NUCLEOTIDE SEQUENCE</scope>
    <source>
        <strain evidence="2">RiSSQ</strain>
    </source>
</reference>
<sequence>MIIKNNFLLKLLLIFIMLPYTAYAIIIPTYSIDSVTVKNLLEKIDAYSLVLINIDDTIVTPKSKMFRYANPYRGFVEELASLAKYHPNMDEIIAKLLLQRQVMLVEASWPKFIGKLKSSGALVFGFTKINPACRLIKNYEEWQYEQLSRLGIKFTDKINNKEILKFDETDKRSPIFHKGIIFTDYLNKAQALREFMSITNILPNNIIIFENRKSELDNIDNFLRTIDLDCYGVEYLAVTELQGTPQEDIVKFQQEILLKTGKWLEDDEAKQFITNSK</sequence>
<proteinExistence type="predicted"/>
<evidence type="ECO:0000313" key="2">
    <source>
        <dbReference type="EMBL" id="BFD46183.1"/>
    </source>
</evidence>
<name>A0AAT9G8L5_9RICK</name>
<dbReference type="InterPro" id="IPR022565">
    <property type="entry name" value="DUF2608"/>
</dbReference>
<organism evidence="2">
    <name type="scientific">Candidatus Tisiphia endosymbiont of Sergentomyia squamirostris</name>
    <dbReference type="NCBI Taxonomy" id="3113639"/>
    <lineage>
        <taxon>Bacteria</taxon>
        <taxon>Pseudomonadati</taxon>
        <taxon>Pseudomonadota</taxon>
        <taxon>Alphaproteobacteria</taxon>
        <taxon>Rickettsiales</taxon>
        <taxon>Rickettsiaceae</taxon>
        <taxon>Rickettsieae</taxon>
        <taxon>Candidatus Tisiphia</taxon>
    </lineage>
</organism>